<dbReference type="GO" id="GO:0004523">
    <property type="term" value="F:RNA-DNA hybrid ribonuclease activity"/>
    <property type="evidence" value="ECO:0007669"/>
    <property type="project" value="InterPro"/>
</dbReference>
<dbReference type="InterPro" id="IPR002156">
    <property type="entry name" value="RNaseH_domain"/>
</dbReference>
<reference evidence="2 3" key="1">
    <citation type="submission" date="2012-08" db="EMBL/GenBank/DDBJ databases">
        <title>Oryza genome evolution.</title>
        <authorList>
            <person name="Wing R.A."/>
        </authorList>
    </citation>
    <scope>NUCLEOTIDE SEQUENCE</scope>
</reference>
<organism evidence="2 3">
    <name type="scientific">Leersia perrieri</name>
    <dbReference type="NCBI Taxonomy" id="77586"/>
    <lineage>
        <taxon>Eukaryota</taxon>
        <taxon>Viridiplantae</taxon>
        <taxon>Streptophyta</taxon>
        <taxon>Embryophyta</taxon>
        <taxon>Tracheophyta</taxon>
        <taxon>Spermatophyta</taxon>
        <taxon>Magnoliopsida</taxon>
        <taxon>Liliopsida</taxon>
        <taxon>Poales</taxon>
        <taxon>Poaceae</taxon>
        <taxon>BOP clade</taxon>
        <taxon>Oryzoideae</taxon>
        <taxon>Oryzeae</taxon>
        <taxon>Oryzinae</taxon>
        <taxon>Leersia</taxon>
    </lineage>
</organism>
<dbReference type="GO" id="GO:0003676">
    <property type="term" value="F:nucleic acid binding"/>
    <property type="evidence" value="ECO:0007669"/>
    <property type="project" value="InterPro"/>
</dbReference>
<dbReference type="Pfam" id="PF13456">
    <property type="entry name" value="RVT_3"/>
    <property type="match status" value="1"/>
</dbReference>
<keyword evidence="3" id="KW-1185">Reference proteome</keyword>
<name>A0A0D9VGJ0_9ORYZ</name>
<reference evidence="3" key="2">
    <citation type="submission" date="2013-12" db="EMBL/GenBank/DDBJ databases">
        <authorList>
            <person name="Yu Y."/>
            <person name="Lee S."/>
            <person name="de Baynast K."/>
            <person name="Wissotski M."/>
            <person name="Liu L."/>
            <person name="Talag J."/>
            <person name="Goicoechea J."/>
            <person name="Angelova A."/>
            <person name="Jetty R."/>
            <person name="Kudrna D."/>
            <person name="Golser W."/>
            <person name="Rivera L."/>
            <person name="Zhang J."/>
            <person name="Wing R."/>
        </authorList>
    </citation>
    <scope>NUCLEOTIDE SEQUENCE</scope>
</reference>
<accession>A0A0D9VGJ0</accession>
<evidence type="ECO:0000313" key="2">
    <source>
        <dbReference type="EnsemblPlants" id="LPERR02G14970.1"/>
    </source>
</evidence>
<dbReference type="HOGENOM" id="CLU_2593219_0_0_1"/>
<dbReference type="AlphaFoldDB" id="A0A0D9VGJ0"/>
<dbReference type="Proteomes" id="UP000032180">
    <property type="component" value="Chromosome 2"/>
</dbReference>
<proteinExistence type="predicted"/>
<reference evidence="2" key="3">
    <citation type="submission" date="2015-04" db="UniProtKB">
        <authorList>
            <consortium name="EnsemblPlants"/>
        </authorList>
    </citation>
    <scope>IDENTIFICATION</scope>
</reference>
<protein>
    <recommendedName>
        <fullName evidence="1">RNase H type-1 domain-containing protein</fullName>
    </recommendedName>
</protein>
<evidence type="ECO:0000313" key="3">
    <source>
        <dbReference type="Proteomes" id="UP000032180"/>
    </source>
</evidence>
<evidence type="ECO:0000259" key="1">
    <source>
        <dbReference type="Pfam" id="PF13456"/>
    </source>
</evidence>
<dbReference type="EnsemblPlants" id="LPERR02G14970.1">
    <property type="protein sequence ID" value="LPERR02G14970.1"/>
    <property type="gene ID" value="LPERR02G14970"/>
</dbReference>
<sequence length="80" mass="8734">MAVFEGIRLSAEWVHEPAILESDCANVIQCLRAKADRSNLCHIIQEAKTWFSSSSSLQAGEGELIVLFRLAEMASVGQGL</sequence>
<feature type="domain" description="RNase H type-1" evidence="1">
    <location>
        <begin position="2"/>
        <end position="56"/>
    </location>
</feature>
<dbReference type="Gramene" id="LPERR02G14970.1">
    <property type="protein sequence ID" value="LPERR02G14970.1"/>
    <property type="gene ID" value="LPERR02G14970"/>
</dbReference>